<proteinExistence type="inferred from homology"/>
<dbReference type="PANTHER" id="PTHR32054:SF31">
    <property type="entry name" value="PROTEIN WEAK CHLOROPLAST MOVEMENT UNDER BLUE LIGHT 1"/>
    <property type="match status" value="1"/>
</dbReference>
<sequence>MIKATASKALVIRINLLFLAFFLIIYVGLFLQPSSSVYFDNAASVVRCSLRECHHKVEKSMKMEAIFEETTQARRPARINVTKLEAPRFMNEIGRGMKIGMVNIMEEHNVNEWKIHGETIPVIFERVSEMFKWPDLFPEWIDEEEDNDSPTCPEIPIPDFRIYDNVDVVVAKLPCKYPEEGWGREVLRLQVHLIAANLAVKKGKRDWNRRTKVVLWSKCRPMLELFRCDDLVRQEGDWWYYEPEVTRLQQKVSLPVGSCKLALPLWGQGVHEVYDLSKIKSATKTVKREAYATVLHSSERYVCGAITLAQSLLKTGTKRDLILLIDRSISVPKRDALAAAGWKIRMIKRIRNPKAAKDTYNEYNYSKFRLWQLTDYDKIIFIDSDIIVLRNIDLLFHFPQISATGNDVWIFNSGIMVIEPSTCTFRTLMNLTTEIVSYNGGDQGFLNEVYVWWHRLPRRVNYLKNFWANTTLEASVKNHLFGADPPELYSIHYLGLKPWLCYRDYDCNWDIGDQRVYASDVAHRRWWQLHDSMDEKLQKFCGLTKRRRIELDWDRKKLERLDCLCSEIIIIVCFRVSTCLSFVSASSSNFIKMEEVKIGVEMPPPESSLPSKDDSNPSSESPTNLATNGEVSQLSNVETSKSEFVDDSANQPVLGQEQIPSTDNSISNSTVAVDLSGSEHSSTEDSKTGAILDSSQDTSSTGTHVHTDIINLPSSSSPQTTDSTNENHVEPFDGLNLPPTNLANIAVRTTSIVDSPKVTDSPKHIDSPKFVVDSPKHSDSPRYVTDSPKYFMDSPKYFTDSPRPYGATPKHFIGSPKPYLPSPRYGIGSPKLGKQVDLNRGLIDTTAPFESVKEVVSKFGGITDWKAHRMQTVERRKLVEHELEKAHEEMPEFRKRSEAAEESKSKVLSELDYTKRLIEELKLNLERAQTEEQQAKQDSELAKLRVEEMEQGIADANSVAAKTQLEVAKARHIAAVTELKSVKDELESLCKDYASLVAERDAAIKNAEEAVSASKEIERTVEELTIELIATKESLESAHAAHLEAEEQRIGATMARDQDSHHWEKELKQAEEEIQKLTQQIISTKDLKSKLDTASALLLDLKGELAAYMESKLKEGTKEEHSNGELEQPERKTHTDIQAAVASAKKELEEVKLNIEKATTEVNYLKVAAISLQSELEREKSALATIRQREGMASVAVASLEAELDSTRSEIALVQMKEKETRENMVELPKQLQQAAQEADQAKSLAQMAREELHKANEEAEQAKAGASTMESRLLAAQKEIEAAKASEKLALAAIKALQESETARSSNDADSPSGVTLSLEEYYELSKGAHEAEEQANTRVAAAISQIEVAKESELRSLEKLEEVNKEMAARKEALRMAMEKAEKAKEGKLGIEQELRKWRAEHEQRRKTGEPVQATVNSTKSPSSSFEGKRESVNNIDHVPNASVQNVVSPRTNVPASNSGTETESSSPDNTKAPKKKKKSLFPRIFMFLARSRRSHASKSST</sequence>
<evidence type="ECO:0000256" key="10">
    <source>
        <dbReference type="ARBA" id="ARBA00023136"/>
    </source>
</evidence>
<evidence type="ECO:0000256" key="8">
    <source>
        <dbReference type="ARBA" id="ARBA00022989"/>
    </source>
</evidence>
<evidence type="ECO:0000256" key="6">
    <source>
        <dbReference type="ARBA" id="ARBA00022723"/>
    </source>
</evidence>
<feature type="coiled-coil region" evidence="14">
    <location>
        <begin position="1060"/>
        <end position="1087"/>
    </location>
</feature>
<gene>
    <name evidence="17" type="ORF">LWI29_036915</name>
</gene>
<dbReference type="Gene3D" id="3.90.550.10">
    <property type="entry name" value="Spore Coat Polysaccharide Biosynthesis Protein SpsA, Chain A"/>
    <property type="match status" value="1"/>
</dbReference>
<evidence type="ECO:0000256" key="7">
    <source>
        <dbReference type="ARBA" id="ARBA00022968"/>
    </source>
</evidence>
<dbReference type="Pfam" id="PF05701">
    <property type="entry name" value="WEMBL"/>
    <property type="match status" value="1"/>
</dbReference>
<keyword evidence="11" id="KW-0464">Manganese</keyword>
<dbReference type="GO" id="GO:0000139">
    <property type="term" value="C:Golgi membrane"/>
    <property type="evidence" value="ECO:0007669"/>
    <property type="project" value="UniProtKB-SubCell"/>
</dbReference>
<keyword evidence="9 14" id="KW-0175">Coiled coil</keyword>
<dbReference type="CDD" id="cd02537">
    <property type="entry name" value="GT8_Glycogenin"/>
    <property type="match status" value="1"/>
</dbReference>
<dbReference type="GO" id="GO:0009904">
    <property type="term" value="P:chloroplast accumulation movement"/>
    <property type="evidence" value="ECO:0007669"/>
    <property type="project" value="TreeGrafter"/>
</dbReference>
<feature type="compositionally biased region" description="Polar residues" evidence="15">
    <location>
        <begin position="1416"/>
        <end position="1428"/>
    </location>
</feature>
<dbReference type="GO" id="GO:0016757">
    <property type="term" value="F:glycosyltransferase activity"/>
    <property type="evidence" value="ECO:0007669"/>
    <property type="project" value="UniProtKB-KW"/>
</dbReference>
<evidence type="ECO:0000256" key="13">
    <source>
        <dbReference type="ARBA" id="ARBA00038162"/>
    </source>
</evidence>
<evidence type="ECO:0000256" key="11">
    <source>
        <dbReference type="ARBA" id="ARBA00023211"/>
    </source>
</evidence>
<evidence type="ECO:0000256" key="2">
    <source>
        <dbReference type="ARBA" id="ARBA00005485"/>
    </source>
</evidence>
<evidence type="ECO:0000256" key="15">
    <source>
        <dbReference type="SAM" id="MobiDB-lite"/>
    </source>
</evidence>
<dbReference type="GO" id="GO:0005829">
    <property type="term" value="C:cytosol"/>
    <property type="evidence" value="ECO:0007669"/>
    <property type="project" value="TreeGrafter"/>
</dbReference>
<feature type="compositionally biased region" description="Basic and acidic residues" evidence="15">
    <location>
        <begin position="1397"/>
        <end position="1411"/>
    </location>
</feature>
<feature type="compositionally biased region" description="Polar residues" evidence="15">
    <location>
        <begin position="616"/>
        <end position="639"/>
    </location>
</feature>
<evidence type="ECO:0000256" key="4">
    <source>
        <dbReference type="ARBA" id="ARBA00022679"/>
    </source>
</evidence>
<dbReference type="GO" id="GO:0009903">
    <property type="term" value="P:chloroplast avoidance movement"/>
    <property type="evidence" value="ECO:0007669"/>
    <property type="project" value="TreeGrafter"/>
</dbReference>
<evidence type="ECO:0000256" key="5">
    <source>
        <dbReference type="ARBA" id="ARBA00022692"/>
    </source>
</evidence>
<evidence type="ECO:0000256" key="16">
    <source>
        <dbReference type="SAM" id="Phobius"/>
    </source>
</evidence>
<feature type="region of interest" description="Disordered" evidence="15">
    <location>
        <begin position="1397"/>
        <end position="1504"/>
    </location>
</feature>
<keyword evidence="18" id="KW-1185">Reference proteome</keyword>
<evidence type="ECO:0000256" key="3">
    <source>
        <dbReference type="ARBA" id="ARBA00022676"/>
    </source>
</evidence>
<accession>A0AA39VF85</accession>
<protein>
    <submittedName>
        <fullName evidence="17">Uncharacterized protein</fullName>
    </submittedName>
</protein>
<comment type="subcellular location">
    <subcellularLocation>
        <location evidence="1">Golgi apparatus membrane</location>
        <topology evidence="1">Single-pass type II membrane protein</topology>
    </subcellularLocation>
</comment>
<keyword evidence="4" id="KW-0808">Transferase</keyword>
<dbReference type="InterPro" id="IPR008545">
    <property type="entry name" value="Web"/>
</dbReference>
<evidence type="ECO:0000256" key="1">
    <source>
        <dbReference type="ARBA" id="ARBA00004323"/>
    </source>
</evidence>
<keyword evidence="6" id="KW-0479">Metal-binding</keyword>
<feature type="region of interest" description="Disordered" evidence="15">
    <location>
        <begin position="755"/>
        <end position="786"/>
    </location>
</feature>
<feature type="region of interest" description="Disordered" evidence="15">
    <location>
        <begin position="601"/>
        <end position="740"/>
    </location>
</feature>
<dbReference type="PANTHER" id="PTHR32054">
    <property type="entry name" value="HEAVY CHAIN, PUTATIVE, EXPRESSED-RELATED-RELATED"/>
    <property type="match status" value="1"/>
</dbReference>
<dbReference type="FunFam" id="3.90.550.10:FF:000018">
    <property type="entry name" value="Hexosyltransferase"/>
    <property type="match status" value="1"/>
</dbReference>
<name>A0AA39VF85_ACESA</name>
<evidence type="ECO:0000256" key="14">
    <source>
        <dbReference type="SAM" id="Coils"/>
    </source>
</evidence>
<feature type="transmembrane region" description="Helical" evidence="16">
    <location>
        <begin position="12"/>
        <end position="31"/>
    </location>
</feature>
<evidence type="ECO:0000313" key="17">
    <source>
        <dbReference type="EMBL" id="KAK0577677.1"/>
    </source>
</evidence>
<dbReference type="EMBL" id="JAUESC010000386">
    <property type="protein sequence ID" value="KAK0577677.1"/>
    <property type="molecule type" value="Genomic_DNA"/>
</dbReference>
<comment type="similarity">
    <text evidence="13">Belongs to the glycosyltransferase 8 family. Glycogenin subfamily.</text>
</comment>
<dbReference type="InterPro" id="IPR029044">
    <property type="entry name" value="Nucleotide-diphossugar_trans"/>
</dbReference>
<keyword evidence="3" id="KW-0328">Glycosyltransferase</keyword>
<feature type="coiled-coil region" evidence="14">
    <location>
        <begin position="1134"/>
        <end position="1287"/>
    </location>
</feature>
<dbReference type="SUPFAM" id="SSF53448">
    <property type="entry name" value="Nucleotide-diphospho-sugar transferases"/>
    <property type="match status" value="1"/>
</dbReference>
<feature type="coiled-coil region" evidence="14">
    <location>
        <begin position="979"/>
        <end position="1027"/>
    </location>
</feature>
<keyword evidence="5 16" id="KW-0812">Transmembrane</keyword>
<comment type="caution">
    <text evidence="17">The sequence shown here is derived from an EMBL/GenBank/DDBJ whole genome shotgun (WGS) entry which is preliminary data.</text>
</comment>
<evidence type="ECO:0000256" key="12">
    <source>
        <dbReference type="ARBA" id="ARBA00023316"/>
    </source>
</evidence>
<feature type="compositionally biased region" description="Low complexity" evidence="15">
    <location>
        <begin position="713"/>
        <end position="724"/>
    </location>
</feature>
<dbReference type="Proteomes" id="UP001168877">
    <property type="component" value="Unassembled WGS sequence"/>
</dbReference>
<feature type="compositionally biased region" description="Polar residues" evidence="15">
    <location>
        <begin position="648"/>
        <end position="671"/>
    </location>
</feature>
<feature type="compositionally biased region" description="Basic residues" evidence="15">
    <location>
        <begin position="1493"/>
        <end position="1504"/>
    </location>
</feature>
<dbReference type="Pfam" id="PF01501">
    <property type="entry name" value="Glyco_transf_8"/>
    <property type="match status" value="1"/>
</dbReference>
<reference evidence="17" key="1">
    <citation type="journal article" date="2022" name="Plant J.">
        <title>Strategies of tolerance reflected in two North American maple genomes.</title>
        <authorList>
            <person name="McEvoy S.L."/>
            <person name="Sezen U.U."/>
            <person name="Trouern-Trend A."/>
            <person name="McMahon S.M."/>
            <person name="Schaberg P.G."/>
            <person name="Yang J."/>
            <person name="Wegrzyn J.L."/>
            <person name="Swenson N.G."/>
        </authorList>
    </citation>
    <scope>NUCLEOTIDE SEQUENCE</scope>
    <source>
        <strain evidence="17">NS2018</strain>
    </source>
</reference>
<keyword evidence="8 16" id="KW-1133">Transmembrane helix</keyword>
<evidence type="ECO:0000313" key="18">
    <source>
        <dbReference type="Proteomes" id="UP001168877"/>
    </source>
</evidence>
<keyword evidence="10 16" id="KW-0472">Membrane</keyword>
<evidence type="ECO:0000256" key="9">
    <source>
        <dbReference type="ARBA" id="ARBA00023054"/>
    </source>
</evidence>
<organism evidence="17 18">
    <name type="scientific">Acer saccharum</name>
    <name type="common">Sugar maple</name>
    <dbReference type="NCBI Taxonomy" id="4024"/>
    <lineage>
        <taxon>Eukaryota</taxon>
        <taxon>Viridiplantae</taxon>
        <taxon>Streptophyta</taxon>
        <taxon>Embryophyta</taxon>
        <taxon>Tracheophyta</taxon>
        <taxon>Spermatophyta</taxon>
        <taxon>Magnoliopsida</taxon>
        <taxon>eudicotyledons</taxon>
        <taxon>Gunneridae</taxon>
        <taxon>Pentapetalae</taxon>
        <taxon>rosids</taxon>
        <taxon>malvids</taxon>
        <taxon>Sapindales</taxon>
        <taxon>Sapindaceae</taxon>
        <taxon>Hippocastanoideae</taxon>
        <taxon>Acereae</taxon>
        <taxon>Acer</taxon>
    </lineage>
</organism>
<feature type="compositionally biased region" description="Polar residues" evidence="15">
    <location>
        <begin position="693"/>
        <end position="704"/>
    </location>
</feature>
<reference evidence="17" key="2">
    <citation type="submission" date="2023-06" db="EMBL/GenBank/DDBJ databases">
        <authorList>
            <person name="Swenson N.G."/>
            <person name="Wegrzyn J.L."/>
            <person name="Mcevoy S.L."/>
        </authorList>
    </citation>
    <scope>NUCLEOTIDE SEQUENCE</scope>
    <source>
        <strain evidence="17">NS2018</strain>
        <tissue evidence="17">Leaf</tissue>
    </source>
</reference>
<dbReference type="GO" id="GO:0046872">
    <property type="term" value="F:metal ion binding"/>
    <property type="evidence" value="ECO:0007669"/>
    <property type="project" value="UniProtKB-KW"/>
</dbReference>
<dbReference type="InterPro" id="IPR002495">
    <property type="entry name" value="Glyco_trans_8"/>
</dbReference>
<feature type="coiled-coil region" evidence="14">
    <location>
        <begin position="883"/>
        <end position="947"/>
    </location>
</feature>
<dbReference type="GO" id="GO:0071555">
    <property type="term" value="P:cell wall organization"/>
    <property type="evidence" value="ECO:0007669"/>
    <property type="project" value="UniProtKB-KW"/>
</dbReference>
<feature type="region of interest" description="Disordered" evidence="15">
    <location>
        <begin position="1114"/>
        <end position="1134"/>
    </location>
</feature>
<keyword evidence="12" id="KW-0961">Cell wall biogenesis/degradation</keyword>
<comment type="similarity">
    <text evidence="2">Belongs to the WEB family.</text>
</comment>
<keyword evidence="7" id="KW-0735">Signal-anchor</keyword>
<feature type="compositionally biased region" description="Polar residues" evidence="15">
    <location>
        <begin position="1444"/>
        <end position="1472"/>
    </location>
</feature>